<sequence length="151" mass="17330">MPDGWIGKTFHEPETDLVKRRHSVRIRFRISTDPFFTYTEHPAEIAHGQFNKTTAAKSLLSTDIYTRHVPHFADIFNCPNSTANKKAMARSANQDNAQQVWSHTDYTEHGTFVMVSTFTSLTYSFLMLPPFLDPRTEWVLGFIFMAHGGFV</sequence>
<keyword evidence="2" id="KW-1185">Reference proteome</keyword>
<comment type="caution">
    <text evidence="1">The sequence shown here is derived from an EMBL/GenBank/DDBJ whole genome shotgun (WGS) entry which is preliminary data.</text>
</comment>
<organism evidence="1 2">
    <name type="scientific">Caerostris extrusa</name>
    <name type="common">Bark spider</name>
    <name type="synonym">Caerostris bankana</name>
    <dbReference type="NCBI Taxonomy" id="172846"/>
    <lineage>
        <taxon>Eukaryota</taxon>
        <taxon>Metazoa</taxon>
        <taxon>Ecdysozoa</taxon>
        <taxon>Arthropoda</taxon>
        <taxon>Chelicerata</taxon>
        <taxon>Arachnida</taxon>
        <taxon>Araneae</taxon>
        <taxon>Araneomorphae</taxon>
        <taxon>Entelegynae</taxon>
        <taxon>Araneoidea</taxon>
        <taxon>Araneidae</taxon>
        <taxon>Caerostris</taxon>
    </lineage>
</organism>
<gene>
    <name evidence="1" type="ORF">CEXT_81141</name>
</gene>
<protein>
    <submittedName>
        <fullName evidence="1">Uncharacterized protein</fullName>
    </submittedName>
</protein>
<proteinExistence type="predicted"/>
<name>A0AAV4SAC1_CAEEX</name>
<evidence type="ECO:0000313" key="1">
    <source>
        <dbReference type="EMBL" id="GIY28878.1"/>
    </source>
</evidence>
<reference evidence="1 2" key="1">
    <citation type="submission" date="2021-06" db="EMBL/GenBank/DDBJ databases">
        <title>Caerostris extrusa draft genome.</title>
        <authorList>
            <person name="Kono N."/>
            <person name="Arakawa K."/>
        </authorList>
    </citation>
    <scope>NUCLEOTIDE SEQUENCE [LARGE SCALE GENOMIC DNA]</scope>
</reference>
<dbReference type="EMBL" id="BPLR01008997">
    <property type="protein sequence ID" value="GIY28878.1"/>
    <property type="molecule type" value="Genomic_DNA"/>
</dbReference>
<accession>A0AAV4SAC1</accession>
<dbReference type="Proteomes" id="UP001054945">
    <property type="component" value="Unassembled WGS sequence"/>
</dbReference>
<evidence type="ECO:0000313" key="2">
    <source>
        <dbReference type="Proteomes" id="UP001054945"/>
    </source>
</evidence>
<dbReference type="AlphaFoldDB" id="A0AAV4SAC1"/>